<dbReference type="STRING" id="889306.KP78_30860"/>
<dbReference type="EMBL" id="JXRP01000019">
    <property type="protein sequence ID" value="KIL44122.1"/>
    <property type="molecule type" value="Genomic_DNA"/>
</dbReference>
<keyword evidence="4" id="KW-1185">Reference proteome</keyword>
<feature type="domain" description="YozE SAM-like" evidence="2">
    <location>
        <begin position="4"/>
        <end position="68"/>
    </location>
</feature>
<gene>
    <name evidence="3" type="ORF">KP78_30860</name>
</gene>
<accession>A0A0C2V538</accession>
<protein>
    <recommendedName>
        <fullName evidence="1">UPF0346 protein KP78_30860</fullName>
    </recommendedName>
</protein>
<organism evidence="3 4">
    <name type="scientific">Jeotgalibacillus soli</name>
    <dbReference type="NCBI Taxonomy" id="889306"/>
    <lineage>
        <taxon>Bacteria</taxon>
        <taxon>Bacillati</taxon>
        <taxon>Bacillota</taxon>
        <taxon>Bacilli</taxon>
        <taxon>Bacillales</taxon>
        <taxon>Caryophanaceae</taxon>
        <taxon>Jeotgalibacillus</taxon>
    </lineage>
</organism>
<comment type="similarity">
    <text evidence="1">Belongs to the UPF0346 family.</text>
</comment>
<dbReference type="PATRIC" id="fig|889306.3.peg.3099"/>
<name>A0A0C2V538_9BACL</name>
<comment type="caution">
    <text evidence="3">The sequence shown here is derived from an EMBL/GenBank/DDBJ whole genome shotgun (WGS) entry which is preliminary data.</text>
</comment>
<dbReference type="HAMAP" id="MF_01538">
    <property type="entry name" value="UPF0346"/>
    <property type="match status" value="1"/>
</dbReference>
<dbReference type="NCBIfam" id="NF010193">
    <property type="entry name" value="PRK13672.1"/>
    <property type="match status" value="1"/>
</dbReference>
<evidence type="ECO:0000313" key="4">
    <source>
        <dbReference type="Proteomes" id="UP000031938"/>
    </source>
</evidence>
<dbReference type="InterPro" id="IPR023089">
    <property type="entry name" value="YozE_SAM-like"/>
</dbReference>
<dbReference type="SUPFAM" id="SSF140652">
    <property type="entry name" value="YozE-like"/>
    <property type="match status" value="1"/>
</dbReference>
<reference evidence="3 4" key="1">
    <citation type="submission" date="2015-01" db="EMBL/GenBank/DDBJ databases">
        <title>Genome sequencing of Jeotgalibacillus soli.</title>
        <authorList>
            <person name="Goh K.M."/>
            <person name="Chan K.-G."/>
            <person name="Yaakop A.S."/>
            <person name="Ee R."/>
            <person name="Gan H.M."/>
            <person name="Chan C.S."/>
        </authorList>
    </citation>
    <scope>NUCLEOTIDE SEQUENCE [LARGE SCALE GENOMIC DNA]</scope>
    <source>
        <strain evidence="3 4">P9</strain>
    </source>
</reference>
<dbReference type="RefSeq" id="WP_084220092.1">
    <property type="nucleotide sequence ID" value="NZ_JXRP01000019.1"/>
</dbReference>
<proteinExistence type="inferred from homology"/>
<sequence length="77" mass="9504">MNRSFYHYVMKYREPSPKTPQSEFANRMYDDLDFPKMSEDYHEISEYVELTEVYNDQISVFDDLWEDYRITIKNELS</sequence>
<dbReference type="Gene3D" id="1.10.150.260">
    <property type="entry name" value="YozE SAM-like"/>
    <property type="match status" value="1"/>
</dbReference>
<dbReference type="InterPro" id="IPR010673">
    <property type="entry name" value="UPF0346"/>
</dbReference>
<dbReference type="Proteomes" id="UP000031938">
    <property type="component" value="Unassembled WGS sequence"/>
</dbReference>
<dbReference type="InterPro" id="IPR036806">
    <property type="entry name" value="YozE_SAM-like_sf"/>
</dbReference>
<evidence type="ECO:0000259" key="2">
    <source>
        <dbReference type="Pfam" id="PF06855"/>
    </source>
</evidence>
<dbReference type="Pfam" id="PF06855">
    <property type="entry name" value="YozE_SAM_like"/>
    <property type="match status" value="1"/>
</dbReference>
<evidence type="ECO:0000256" key="1">
    <source>
        <dbReference type="HAMAP-Rule" id="MF_01538"/>
    </source>
</evidence>
<evidence type="ECO:0000313" key="3">
    <source>
        <dbReference type="EMBL" id="KIL44122.1"/>
    </source>
</evidence>
<dbReference type="OrthoDB" id="2242851at2"/>
<dbReference type="PIRSF" id="PIRSF037262">
    <property type="entry name" value="UCP037262"/>
    <property type="match status" value="1"/>
</dbReference>
<dbReference type="AlphaFoldDB" id="A0A0C2V538"/>